<dbReference type="GO" id="GO:0071949">
    <property type="term" value="F:FAD binding"/>
    <property type="evidence" value="ECO:0007669"/>
    <property type="project" value="InterPro"/>
</dbReference>
<accession>A0AAW8VW92</accession>
<reference evidence="1" key="1">
    <citation type="submission" date="2023-08" db="EMBL/GenBank/DDBJ databases">
        <authorList>
            <person name="Page C.A."/>
            <person name="Perez-Diaz I.M."/>
        </authorList>
    </citation>
    <scope>NUCLEOTIDE SEQUENCE</scope>
    <source>
        <strain evidence="1">7.8.46</strain>
    </source>
</reference>
<dbReference type="PANTHER" id="PTHR37417:SF2">
    <property type="entry name" value="67 KDA MYOSIN-CROSS-REACTIVE ANTIGEN FAMILY PROTEIN (AFU_ORTHOLOGUE AFUA_5G09970)"/>
    <property type="match status" value="1"/>
</dbReference>
<dbReference type="GO" id="GO:0006631">
    <property type="term" value="P:fatty acid metabolic process"/>
    <property type="evidence" value="ECO:0007669"/>
    <property type="project" value="InterPro"/>
</dbReference>
<evidence type="ECO:0000313" key="1">
    <source>
        <dbReference type="EMBL" id="MDT6990051.1"/>
    </source>
</evidence>
<comment type="caution">
    <text evidence="1">The sequence shown here is derived from an EMBL/GenBank/DDBJ whole genome shotgun (WGS) entry which is preliminary data.</text>
</comment>
<name>A0AAW8VW92_LACPE</name>
<dbReference type="Proteomes" id="UP001267003">
    <property type="component" value="Unassembled WGS sequence"/>
</dbReference>
<gene>
    <name evidence="1" type="ORF">RI536_08020</name>
</gene>
<dbReference type="NCBIfam" id="NF010584">
    <property type="entry name" value="PRK13977.1"/>
    <property type="match status" value="1"/>
</dbReference>
<dbReference type="AlphaFoldDB" id="A0AAW8VW92"/>
<protein>
    <submittedName>
        <fullName evidence="1">Oleate hydratase</fullName>
        <ecNumber evidence="1">4.2.1.53</ecNumber>
    </submittedName>
</protein>
<sequence length="564" mass="64244">MVKSKAIMIGAGLSNMAAAVYLIQDGHWDGKDIKFYGVDMHGANDGGATTDFTNEYWNKNHPMENTTGYVARGGRMLNYRTYVDLMDLLDRIPSVTEPGMTAAEDTRDFDAKHRTYDIARLMQGGKGIINAGKLGFNNKDRTLLTKLIMMPDSEETKLDNVSIAEYFKDDPHMFQTNFWYMWETTFAFRTQSSAQELRRYMHQMIYEFTQIEHLVGVNRTRYNQFESMILPLIKYLQGQGVTFIDNKIVKDWQFKDTPMQDEITVTGLVIEDAQTGETEEVEVDDDTAVIFTNGSITDSATMGDYNTPAPENMDYGVSASLWKKATERFYNLGTPDKFFNDRNASEWVSFTLTTKNHLFLNEIVRITTQEPGNALNSFLSTTPITPLNQKDVNMSIVVHHQPHFTTQQPNETVLWGYFLYPRRQGEFVNKPYIKMTGKEMAQELIGQLSKVDPGPGNIKDKGKEILDSIINNIPVYMPYASALFNNRAKSDRPEVLPKHSTNLAFTGEFAEQPYQMIFTEQSAVRSGEIAAYHFAGVPMDNLVKTPRYDKNPKTLLKATKKMFD</sequence>
<dbReference type="GO" id="GO:0050151">
    <property type="term" value="F:oleate hydratase activity"/>
    <property type="evidence" value="ECO:0007669"/>
    <property type="project" value="UniProtKB-EC"/>
</dbReference>
<dbReference type="EMBL" id="JAVLAQ010000001">
    <property type="protein sequence ID" value="MDT6990051.1"/>
    <property type="molecule type" value="Genomic_DNA"/>
</dbReference>
<dbReference type="InterPro" id="IPR010354">
    <property type="entry name" value="Oleate_hydratase"/>
</dbReference>
<dbReference type="EC" id="4.2.1.53" evidence="1"/>
<dbReference type="RefSeq" id="WP_216780128.1">
    <property type="nucleotide sequence ID" value="NZ_JAGXBR010000001.1"/>
</dbReference>
<dbReference type="PANTHER" id="PTHR37417">
    <property type="entry name" value="67 KDA MYOSIN-CROSS-REACTIVE ANTIGEN FAMILY PROTEIN (AFU_ORTHOLOGUE AFUA_5G09970)"/>
    <property type="match status" value="1"/>
</dbReference>
<dbReference type="Pfam" id="PF06100">
    <property type="entry name" value="MCRA"/>
    <property type="match status" value="1"/>
</dbReference>
<proteinExistence type="predicted"/>
<keyword evidence="1" id="KW-0456">Lyase</keyword>
<evidence type="ECO:0000313" key="2">
    <source>
        <dbReference type="Proteomes" id="UP001267003"/>
    </source>
</evidence>
<organism evidence="1 2">
    <name type="scientific">Lactiplantibacillus pentosus</name>
    <name type="common">Lactobacillus pentosus</name>
    <dbReference type="NCBI Taxonomy" id="1589"/>
    <lineage>
        <taxon>Bacteria</taxon>
        <taxon>Bacillati</taxon>
        <taxon>Bacillota</taxon>
        <taxon>Bacilli</taxon>
        <taxon>Lactobacillales</taxon>
        <taxon>Lactobacillaceae</taxon>
        <taxon>Lactiplantibacillus</taxon>
    </lineage>
</organism>